<accession>A0A9W6UKM0</accession>
<evidence type="ECO:0000313" key="2">
    <source>
        <dbReference type="EMBL" id="GLU49190.1"/>
    </source>
</evidence>
<comment type="caution">
    <text evidence="2">The sequence shown here is derived from an EMBL/GenBank/DDBJ whole genome shotgun (WGS) entry which is preliminary data.</text>
</comment>
<keyword evidence="3" id="KW-1185">Reference proteome</keyword>
<dbReference type="AlphaFoldDB" id="A0A9W6UKM0"/>
<name>A0A9W6UKM0_9ACTN</name>
<dbReference type="EMBL" id="BSQG01000006">
    <property type="protein sequence ID" value="GLU49190.1"/>
    <property type="molecule type" value="Genomic_DNA"/>
</dbReference>
<dbReference type="SUPFAM" id="SSF89562">
    <property type="entry name" value="RraA-like"/>
    <property type="match status" value="1"/>
</dbReference>
<dbReference type="InterPro" id="IPR036704">
    <property type="entry name" value="RraA/RraA-like_sf"/>
</dbReference>
<protein>
    <submittedName>
        <fullName evidence="2">Uncharacterized protein</fullName>
    </submittedName>
</protein>
<sequence length="72" mass="7382">MGSVAGRDRPEAKKETAMAGSPATAGLIDDHGDSIASCATRFRQFGGACVFSGPIETVACHEDNALVKEQSG</sequence>
<organism evidence="2 3">
    <name type="scientific">Nocardiopsis ansamitocini</name>
    <dbReference type="NCBI Taxonomy" id="1670832"/>
    <lineage>
        <taxon>Bacteria</taxon>
        <taxon>Bacillati</taxon>
        <taxon>Actinomycetota</taxon>
        <taxon>Actinomycetes</taxon>
        <taxon>Streptosporangiales</taxon>
        <taxon>Nocardiopsidaceae</taxon>
        <taxon>Nocardiopsis</taxon>
    </lineage>
</organism>
<evidence type="ECO:0000256" key="1">
    <source>
        <dbReference type="SAM" id="MobiDB-lite"/>
    </source>
</evidence>
<gene>
    <name evidence="2" type="ORF">Nans01_35410</name>
</gene>
<evidence type="ECO:0000313" key="3">
    <source>
        <dbReference type="Proteomes" id="UP001165092"/>
    </source>
</evidence>
<feature type="compositionally biased region" description="Basic and acidic residues" evidence="1">
    <location>
        <begin position="1"/>
        <end position="16"/>
    </location>
</feature>
<proteinExistence type="predicted"/>
<dbReference type="Proteomes" id="UP001165092">
    <property type="component" value="Unassembled WGS sequence"/>
</dbReference>
<reference evidence="2" key="1">
    <citation type="submission" date="2023-02" db="EMBL/GenBank/DDBJ databases">
        <title>Nocardiopsis ansamitocini NBRC 112285.</title>
        <authorList>
            <person name="Ichikawa N."/>
            <person name="Sato H."/>
            <person name="Tonouchi N."/>
        </authorList>
    </citation>
    <scope>NUCLEOTIDE SEQUENCE</scope>
    <source>
        <strain evidence="2">NBRC 112285</strain>
    </source>
</reference>
<feature type="region of interest" description="Disordered" evidence="1">
    <location>
        <begin position="1"/>
        <end position="28"/>
    </location>
</feature>